<name>A0A8J6I1F9_9FIRM</name>
<evidence type="ECO:0000313" key="2">
    <source>
        <dbReference type="Proteomes" id="UP000657177"/>
    </source>
</evidence>
<dbReference type="Proteomes" id="UP000657177">
    <property type="component" value="Unassembled WGS sequence"/>
</dbReference>
<keyword evidence="2" id="KW-1185">Reference proteome</keyword>
<dbReference type="EMBL" id="JAAKDE010000012">
    <property type="protein sequence ID" value="MBA2133238.1"/>
    <property type="molecule type" value="Genomic_DNA"/>
</dbReference>
<evidence type="ECO:0000313" key="1">
    <source>
        <dbReference type="EMBL" id="MBA2133238.1"/>
    </source>
</evidence>
<accession>A0A8J6I1F9</accession>
<protein>
    <submittedName>
        <fullName evidence="1">Uncharacterized protein</fullName>
    </submittedName>
</protein>
<organism evidence="1 2">
    <name type="scientific">Capillibacterium thermochitinicola</name>
    <dbReference type="NCBI Taxonomy" id="2699427"/>
    <lineage>
        <taxon>Bacteria</taxon>
        <taxon>Bacillati</taxon>
        <taxon>Bacillota</taxon>
        <taxon>Capillibacterium</taxon>
    </lineage>
</organism>
<proteinExistence type="predicted"/>
<dbReference type="RefSeq" id="WP_181339683.1">
    <property type="nucleotide sequence ID" value="NZ_JAAKDE010000012.1"/>
</dbReference>
<sequence length="334" mass="38266">MKEANQEEQLTAPQGRVLKLILSWLREHDFSEDKYQQAKAIWLRYLKRIESRTQPSFANTRLWAAAVLYTLGLQGGYESLTGPRLAAAFGVSPTSIHNRGVEILRTLAGTARQGDNLVKLHRFFPSEKAAKAFHELIVFTQHSEEWMNYVATVFEEFILWEKAALSFDLLLELLLFTTCDRVLPEGKSIITLYLERNRDLGGEERTFLECLAASRFGIFQVTFAEKDGQVRFNDLFRGDEVPVALGGIIAPPDSFMMGRIMPHSPGKDGFWRPVIFLTALEEPMVAALETEAKKWFWQYSVAHKGWATEESFIRENGYRFLRWYLENITAGTAR</sequence>
<dbReference type="AlphaFoldDB" id="A0A8J6I1F9"/>
<reference evidence="1" key="1">
    <citation type="submission" date="2020-06" db="EMBL/GenBank/DDBJ databases">
        <title>Novel chitinolytic bacterium.</title>
        <authorList>
            <person name="Ungkulpasvich U."/>
            <person name="Kosugi A."/>
            <person name="Uke A."/>
        </authorList>
    </citation>
    <scope>NUCLEOTIDE SEQUENCE</scope>
    <source>
        <strain evidence="1">UUS1-1</strain>
    </source>
</reference>
<gene>
    <name evidence="1" type="ORF">G5B42_06735</name>
</gene>
<comment type="caution">
    <text evidence="1">The sequence shown here is derived from an EMBL/GenBank/DDBJ whole genome shotgun (WGS) entry which is preliminary data.</text>
</comment>